<evidence type="ECO:0000256" key="6">
    <source>
        <dbReference type="SAM" id="Phobius"/>
    </source>
</evidence>
<proteinExistence type="inferred from homology"/>
<feature type="transmembrane region" description="Helical" evidence="6">
    <location>
        <begin position="32"/>
        <end position="53"/>
    </location>
</feature>
<protein>
    <recommendedName>
        <fullName evidence="9">Nucleobase-ascorbate transporter 12</fullName>
    </recommendedName>
</protein>
<feature type="transmembrane region" description="Helical" evidence="6">
    <location>
        <begin position="223"/>
        <end position="243"/>
    </location>
</feature>
<dbReference type="Proteomes" id="UP001141253">
    <property type="component" value="Chromosome 4"/>
</dbReference>
<organism evidence="7 8">
    <name type="scientific">Salix suchowensis</name>
    <dbReference type="NCBI Taxonomy" id="1278906"/>
    <lineage>
        <taxon>Eukaryota</taxon>
        <taxon>Viridiplantae</taxon>
        <taxon>Streptophyta</taxon>
        <taxon>Embryophyta</taxon>
        <taxon>Tracheophyta</taxon>
        <taxon>Spermatophyta</taxon>
        <taxon>Magnoliopsida</taxon>
        <taxon>eudicotyledons</taxon>
        <taxon>Gunneridae</taxon>
        <taxon>Pentapetalae</taxon>
        <taxon>rosids</taxon>
        <taxon>fabids</taxon>
        <taxon>Malpighiales</taxon>
        <taxon>Salicaceae</taxon>
        <taxon>Saliceae</taxon>
        <taxon>Salix</taxon>
    </lineage>
</organism>
<evidence type="ECO:0008006" key="9">
    <source>
        <dbReference type="Google" id="ProtNLM"/>
    </source>
</evidence>
<evidence type="ECO:0000313" key="8">
    <source>
        <dbReference type="Proteomes" id="UP001141253"/>
    </source>
</evidence>
<dbReference type="EMBL" id="JAPFFI010000004">
    <property type="protein sequence ID" value="KAJ6395567.1"/>
    <property type="molecule type" value="Genomic_DNA"/>
</dbReference>
<feature type="transmembrane region" description="Helical" evidence="6">
    <location>
        <begin position="198"/>
        <end position="217"/>
    </location>
</feature>
<dbReference type="Pfam" id="PF00860">
    <property type="entry name" value="Xan_ur_permease"/>
    <property type="match status" value="1"/>
</dbReference>
<sequence>MLVFSKMLINPMVVAPTIAAVGLSFYSYGFPRVGTCLEIGAVQILLVIMFSLYLRKISVFGHRIFLIYAVPLGLAITWAAAFLLTEAGVYSYKGFLIHCNGALLSLSGKWLLLYRYVLSGTYQHLTVLQIQVGSYHASSLLAASRPPTPGVVSRGIGLEGLCSVLAGLWGTGTGSTTLTENVHTIAVTKMGSRRAVELGACALILLSLIGKVGGFIASIPEVMVAALLCFMWAMLSALGLSNLRYSEAGSSRNIIIVGKYGGLNYFLNTLLSLNMVIAFLVAVILDNTVPGSEQERGVYVWSETEAARREPAITKDYELPFRVSRIFRWVKWVGF</sequence>
<feature type="transmembrane region" description="Helical" evidence="6">
    <location>
        <begin position="95"/>
        <end position="114"/>
    </location>
</feature>
<evidence type="ECO:0000256" key="3">
    <source>
        <dbReference type="ARBA" id="ARBA00022692"/>
    </source>
</evidence>
<keyword evidence="3 6" id="KW-0812">Transmembrane</keyword>
<feature type="transmembrane region" description="Helical" evidence="6">
    <location>
        <begin position="65"/>
        <end position="83"/>
    </location>
</feature>
<gene>
    <name evidence="7" type="ORF">OIU77_020755</name>
</gene>
<feature type="transmembrane region" description="Helical" evidence="6">
    <location>
        <begin position="7"/>
        <end position="26"/>
    </location>
</feature>
<name>A0ABQ9C7I1_9ROSI</name>
<evidence type="ECO:0000256" key="1">
    <source>
        <dbReference type="ARBA" id="ARBA00004141"/>
    </source>
</evidence>
<comment type="subcellular location">
    <subcellularLocation>
        <location evidence="1">Membrane</location>
        <topology evidence="1">Multi-pass membrane protein</topology>
    </subcellularLocation>
</comment>
<reference evidence="7" key="2">
    <citation type="journal article" date="2023" name="Int. J. Mol. Sci.">
        <title>De Novo Assembly and Annotation of 11 Diverse Shrub Willow (Salix) Genomes Reveals Novel Gene Organization in Sex-Linked Regions.</title>
        <authorList>
            <person name="Hyden B."/>
            <person name="Feng K."/>
            <person name="Yates T.B."/>
            <person name="Jawdy S."/>
            <person name="Cereghino C."/>
            <person name="Smart L.B."/>
            <person name="Muchero W."/>
        </authorList>
    </citation>
    <scope>NUCLEOTIDE SEQUENCE</scope>
    <source>
        <tissue evidence="7">Shoot tip</tissue>
    </source>
</reference>
<keyword evidence="4 6" id="KW-1133">Transmembrane helix</keyword>
<reference evidence="7" key="1">
    <citation type="submission" date="2022-10" db="EMBL/GenBank/DDBJ databases">
        <authorList>
            <person name="Hyden B.L."/>
            <person name="Feng K."/>
            <person name="Yates T."/>
            <person name="Jawdy S."/>
            <person name="Smart L.B."/>
            <person name="Muchero W."/>
        </authorList>
    </citation>
    <scope>NUCLEOTIDE SEQUENCE</scope>
    <source>
        <tissue evidence="7">Shoot tip</tissue>
    </source>
</reference>
<comment type="caution">
    <text evidence="7">The sequence shown here is derived from an EMBL/GenBank/DDBJ whole genome shotgun (WGS) entry which is preliminary data.</text>
</comment>
<comment type="similarity">
    <text evidence="2">Belongs to the nucleobase:cation symporter-2 (NCS2) (TC 2.A.40) family.</text>
</comment>
<feature type="transmembrane region" description="Helical" evidence="6">
    <location>
        <begin position="263"/>
        <end position="285"/>
    </location>
</feature>
<evidence type="ECO:0000313" key="7">
    <source>
        <dbReference type="EMBL" id="KAJ6395567.1"/>
    </source>
</evidence>
<evidence type="ECO:0000256" key="5">
    <source>
        <dbReference type="ARBA" id="ARBA00023136"/>
    </source>
</evidence>
<evidence type="ECO:0000256" key="2">
    <source>
        <dbReference type="ARBA" id="ARBA00008821"/>
    </source>
</evidence>
<keyword evidence="5 6" id="KW-0472">Membrane</keyword>
<keyword evidence="8" id="KW-1185">Reference proteome</keyword>
<accession>A0ABQ9C7I1</accession>
<dbReference type="InterPro" id="IPR006043">
    <property type="entry name" value="NCS2"/>
</dbReference>
<dbReference type="PANTHER" id="PTHR11119">
    <property type="entry name" value="XANTHINE-URACIL / VITAMIN C PERMEASE FAMILY MEMBER"/>
    <property type="match status" value="1"/>
</dbReference>
<evidence type="ECO:0000256" key="4">
    <source>
        <dbReference type="ARBA" id="ARBA00022989"/>
    </source>
</evidence>